<evidence type="ECO:0000313" key="2">
    <source>
        <dbReference type="Proteomes" id="UP001430953"/>
    </source>
</evidence>
<gene>
    <name evidence="1" type="ORF">PUN28_010810</name>
</gene>
<dbReference type="Proteomes" id="UP001430953">
    <property type="component" value="Unassembled WGS sequence"/>
</dbReference>
<proteinExistence type="predicted"/>
<organism evidence="1 2">
    <name type="scientific">Cardiocondyla obscurior</name>
    <dbReference type="NCBI Taxonomy" id="286306"/>
    <lineage>
        <taxon>Eukaryota</taxon>
        <taxon>Metazoa</taxon>
        <taxon>Ecdysozoa</taxon>
        <taxon>Arthropoda</taxon>
        <taxon>Hexapoda</taxon>
        <taxon>Insecta</taxon>
        <taxon>Pterygota</taxon>
        <taxon>Neoptera</taxon>
        <taxon>Endopterygota</taxon>
        <taxon>Hymenoptera</taxon>
        <taxon>Apocrita</taxon>
        <taxon>Aculeata</taxon>
        <taxon>Formicoidea</taxon>
        <taxon>Formicidae</taxon>
        <taxon>Myrmicinae</taxon>
        <taxon>Cardiocondyla</taxon>
    </lineage>
</organism>
<keyword evidence="2" id="KW-1185">Reference proteome</keyword>
<reference evidence="1 2" key="1">
    <citation type="submission" date="2023-03" db="EMBL/GenBank/DDBJ databases">
        <title>High recombination rates correlate with genetic variation in Cardiocondyla obscurior ants.</title>
        <authorList>
            <person name="Errbii M."/>
        </authorList>
    </citation>
    <scope>NUCLEOTIDE SEQUENCE [LARGE SCALE GENOMIC DNA]</scope>
    <source>
        <strain evidence="1">Alpha-2009</strain>
        <tissue evidence="1">Whole body</tissue>
    </source>
</reference>
<sequence>MSVQLPFCGLYSFLQVVGFALGGICPLTRFSACSARCRSFCCVCCKVCTCACSRCTSRIWASSASLATRSGVCADLLLLLLLHTTQFLAQRIAFILQLLHICGKTLEILLAGLSHFLILGGL</sequence>
<protein>
    <recommendedName>
        <fullName evidence="3">Secreted protein</fullName>
    </recommendedName>
</protein>
<name>A0AAW2FL76_9HYME</name>
<comment type="caution">
    <text evidence="1">The sequence shown here is derived from an EMBL/GenBank/DDBJ whole genome shotgun (WGS) entry which is preliminary data.</text>
</comment>
<evidence type="ECO:0000313" key="1">
    <source>
        <dbReference type="EMBL" id="KAL0115541.1"/>
    </source>
</evidence>
<dbReference type="EMBL" id="JADYXP020000010">
    <property type="protein sequence ID" value="KAL0115541.1"/>
    <property type="molecule type" value="Genomic_DNA"/>
</dbReference>
<accession>A0AAW2FL76</accession>
<dbReference type="AlphaFoldDB" id="A0AAW2FL76"/>
<evidence type="ECO:0008006" key="3">
    <source>
        <dbReference type="Google" id="ProtNLM"/>
    </source>
</evidence>